<accession>A0A1Z4VND7</accession>
<organism evidence="1 2">
    <name type="scientific">Thiohalobacter thiocyanaticus</name>
    <dbReference type="NCBI Taxonomy" id="585455"/>
    <lineage>
        <taxon>Bacteria</taxon>
        <taxon>Pseudomonadati</taxon>
        <taxon>Pseudomonadota</taxon>
        <taxon>Gammaproteobacteria</taxon>
        <taxon>Thiohalobacterales</taxon>
        <taxon>Thiohalobacteraceae</taxon>
        <taxon>Thiohalobacter</taxon>
    </lineage>
</organism>
<gene>
    <name evidence="1" type="ORF">FOKN1_0744</name>
</gene>
<dbReference type="Proteomes" id="UP000218765">
    <property type="component" value="Chromosome"/>
</dbReference>
<sequence length="112" mass="12443">MSTNMVVYINDSRRIEFDRGSSLPGQVRHRLEALDLELARGVELPQGRIDTPTTEQKAHFAIEQLLNQLTREAGDSAVASLWCAYVATRLPALAAIRVAETAEGFEVDLQFD</sequence>
<reference evidence="1 2" key="1">
    <citation type="submission" date="2017-05" db="EMBL/GenBank/DDBJ databases">
        <title>Thiocyanate degradation by Thiohalobacter thiocyanaticus FOKN1.</title>
        <authorList>
            <person name="Oshiki M."/>
            <person name="Fukushima T."/>
            <person name="Kawano S."/>
            <person name="Nakagawa J."/>
        </authorList>
    </citation>
    <scope>NUCLEOTIDE SEQUENCE [LARGE SCALE GENOMIC DNA]</scope>
    <source>
        <strain evidence="1 2">FOKN1</strain>
    </source>
</reference>
<dbReference type="RefSeq" id="WP_157745312.1">
    <property type="nucleotide sequence ID" value="NZ_AP018052.1"/>
</dbReference>
<name>A0A1Z4VND7_9GAMM</name>
<dbReference type="AlphaFoldDB" id="A0A1Z4VND7"/>
<protein>
    <submittedName>
        <fullName evidence="1">Intracellular septation protein A</fullName>
    </submittedName>
</protein>
<dbReference type="KEGG" id="ttc:FOKN1_0744"/>
<dbReference type="OrthoDB" id="5623883at2"/>
<dbReference type="EMBL" id="AP018052">
    <property type="protein sequence ID" value="BAZ93146.1"/>
    <property type="molecule type" value="Genomic_DNA"/>
</dbReference>
<keyword evidence="2" id="KW-1185">Reference proteome</keyword>
<evidence type="ECO:0000313" key="2">
    <source>
        <dbReference type="Proteomes" id="UP000218765"/>
    </source>
</evidence>
<evidence type="ECO:0000313" key="1">
    <source>
        <dbReference type="EMBL" id="BAZ93146.1"/>
    </source>
</evidence>
<proteinExistence type="predicted"/>